<protein>
    <submittedName>
        <fullName evidence="1">Uncharacterized protein</fullName>
    </submittedName>
</protein>
<reference evidence="1" key="1">
    <citation type="submission" date="2021-01" db="EMBL/GenBank/DDBJ databases">
        <authorList>
            <consortium name="Genoscope - CEA"/>
            <person name="William W."/>
        </authorList>
    </citation>
    <scope>NUCLEOTIDE SEQUENCE</scope>
</reference>
<accession>A0A8S1LT32</accession>
<dbReference type="EMBL" id="CAJJDM010000046">
    <property type="protein sequence ID" value="CAD8070697.1"/>
    <property type="molecule type" value="Genomic_DNA"/>
</dbReference>
<organism evidence="1 2">
    <name type="scientific">Paramecium primaurelia</name>
    <dbReference type="NCBI Taxonomy" id="5886"/>
    <lineage>
        <taxon>Eukaryota</taxon>
        <taxon>Sar</taxon>
        <taxon>Alveolata</taxon>
        <taxon>Ciliophora</taxon>
        <taxon>Intramacronucleata</taxon>
        <taxon>Oligohymenophorea</taxon>
        <taxon>Peniculida</taxon>
        <taxon>Parameciidae</taxon>
        <taxon>Paramecium</taxon>
    </lineage>
</organism>
<dbReference type="Proteomes" id="UP000688137">
    <property type="component" value="Unassembled WGS sequence"/>
</dbReference>
<evidence type="ECO:0000313" key="2">
    <source>
        <dbReference type="Proteomes" id="UP000688137"/>
    </source>
</evidence>
<comment type="caution">
    <text evidence="1">The sequence shown here is derived from an EMBL/GenBank/DDBJ whole genome shotgun (WGS) entry which is preliminary data.</text>
</comment>
<sequence>MIHKILTSTILIKEFKKYHNRTKEKETIVYYLSKFYEDSLIKCIRYAPQFFQIKEQANIYNIYGVLEYVEFKELKPRQGINFDPKQQLSIKDLDSPTRSPNKILTTINISKPIMKIKKNSQLN</sequence>
<gene>
    <name evidence="1" type="ORF">PPRIM_AZ9-3.1.T0460093</name>
</gene>
<dbReference type="AlphaFoldDB" id="A0A8S1LT32"/>
<keyword evidence="2" id="KW-1185">Reference proteome</keyword>
<proteinExistence type="predicted"/>
<evidence type="ECO:0000313" key="1">
    <source>
        <dbReference type="EMBL" id="CAD8070697.1"/>
    </source>
</evidence>
<name>A0A8S1LT32_PARPR</name>